<feature type="transmembrane region" description="Helical" evidence="7">
    <location>
        <begin position="944"/>
        <end position="970"/>
    </location>
</feature>
<name>A0A7G9R8S5_9ACTN</name>
<gene>
    <name evidence="9" type="ORF">H9L09_15985</name>
</gene>
<dbReference type="Proteomes" id="UP000515947">
    <property type="component" value="Chromosome"/>
</dbReference>
<evidence type="ECO:0000256" key="2">
    <source>
        <dbReference type="ARBA" id="ARBA00022475"/>
    </source>
</evidence>
<keyword evidence="5 7" id="KW-0472">Membrane</keyword>
<dbReference type="GO" id="GO:0005886">
    <property type="term" value="C:plasma membrane"/>
    <property type="evidence" value="ECO:0007669"/>
    <property type="project" value="UniProtKB-SubCell"/>
</dbReference>
<feature type="transmembrane region" description="Helical" evidence="7">
    <location>
        <begin position="411"/>
        <end position="435"/>
    </location>
</feature>
<feature type="transmembrane region" description="Helical" evidence="7">
    <location>
        <begin position="484"/>
        <end position="505"/>
    </location>
</feature>
<dbReference type="AlphaFoldDB" id="A0A7G9R8S5"/>
<evidence type="ECO:0000259" key="8">
    <source>
        <dbReference type="Pfam" id="PF02687"/>
    </source>
</evidence>
<feature type="transmembrane region" description="Helical" evidence="7">
    <location>
        <begin position="1043"/>
        <end position="1065"/>
    </location>
</feature>
<comment type="similarity">
    <text evidence="6">Belongs to the ABC-4 integral membrane protein family.</text>
</comment>
<feature type="transmembrane region" description="Helical" evidence="7">
    <location>
        <begin position="321"/>
        <end position="344"/>
    </location>
</feature>
<keyword evidence="10" id="KW-1185">Reference proteome</keyword>
<keyword evidence="2" id="KW-1003">Cell membrane</keyword>
<dbReference type="RefSeq" id="WP_187577843.1">
    <property type="nucleotide sequence ID" value="NZ_CP060713.1"/>
</dbReference>
<keyword evidence="4 7" id="KW-1133">Transmembrane helix</keyword>
<evidence type="ECO:0000313" key="10">
    <source>
        <dbReference type="Proteomes" id="UP000515947"/>
    </source>
</evidence>
<dbReference type="PANTHER" id="PTHR30572">
    <property type="entry name" value="MEMBRANE COMPONENT OF TRANSPORTER-RELATED"/>
    <property type="match status" value="1"/>
</dbReference>
<sequence length="1084" mass="113900">MKVLLVGLWARRGLNAAALLVIWVAAGAAVLGPMYGRAASEHLVDTRLGERAPYTTGLSYSVPSLQDEPPADDPASFVAPDPTSLVEKASAAVDRDGVDRFWPQETAWLRDRGPTMKHGPLVFEVPLYWREGMCDLAEITGSCPTGHDQALVQERMAAALGVAPGDRIDLTVTDKYLVTTKVDGQETRTEAERKSDRSFEVVGTYRVADPDSPAWFDLSRFTGLENLVAPPGKGDVSEASPATPALLVAPAAFDSQTFRGGVDRPIDPHAVDLDTMGTAQSLATRFQERLIASSTGGEVEQLELRSLFDGVRSEHTLLSRVMIAALAPLVVLALLLLFALVSAGAAVRRPHVALAKLRGHSRAQVFAFAVGEPFLVVALAVLPALALAVLATHAIARLWLVPSIPVVVDPVAWGALAAVVGSALVASAVAALDVIREPLGQALKASLSLRGMSRVGLVLRSAVVAVAVAAVLQLVTSADQSSQLLALLAPLLIALAVAVAGAALLRQVSERWLRRTSGGSSTPAYLASRRLARRRDLAHLMIPLLLAVSVIAFASTATAVSDDWRVSRARAEVGAARTFQTEVSANRLLRVTRQVDPEGRYLAAAVVENGADGIGRRLLIDSTRLVRVAAWDPSWSSESLAGIARSLRPAPGAPITFRGRSLGATVDDVHLRSGTRTKPVLQVQYLNDVGELRRVPLGGLRNGAAPATLTTKVYDCGHRCVLQQVILTGTSSSVLDADGELTLTGISADGAPLELGLDDTAAWRPARPFPVSLVDPPVVLASGPAGLHWEVHLGSLPRGPGGEATMVSGFAAITPATTPDVQPVVVTSSVTPTTAHVAGSGLALSYDRSVVQGVGLNGQKVPMRVVARTQALPGLGAEGSMADLQTSLVEFAPPAGAVVLPQLWVARGTPEAVLDAVRDQGVPLRPIGVMDTTLQQLRTDAFTLGLRLFLVVGLATLLLAVFGVFASAVLQSRWRSYEVASLRVVGVSQRTLLRASVLEYVVMLGLAVVLGVASALLAVLLVLPSLSLGTAGEFEPSPAYSSHPAILAGVGLVLFLVATVIAFVVSRRTTRLGRPSSLRWAEQG</sequence>
<evidence type="ECO:0000256" key="5">
    <source>
        <dbReference type="ARBA" id="ARBA00023136"/>
    </source>
</evidence>
<keyword evidence="3 7" id="KW-0812">Transmembrane</keyword>
<feature type="transmembrane region" description="Helical" evidence="7">
    <location>
        <begin position="1000"/>
        <end position="1023"/>
    </location>
</feature>
<evidence type="ECO:0000256" key="1">
    <source>
        <dbReference type="ARBA" id="ARBA00004651"/>
    </source>
</evidence>
<accession>A0A7G9R8S5</accession>
<reference evidence="9 10" key="1">
    <citation type="submission" date="2020-08" db="EMBL/GenBank/DDBJ databases">
        <title>Genome sequence of Nocardioides mesophilus KACC 16243T.</title>
        <authorList>
            <person name="Hyun D.-W."/>
            <person name="Bae J.-W."/>
        </authorList>
    </citation>
    <scope>NUCLEOTIDE SEQUENCE [LARGE SCALE GENOMIC DNA]</scope>
    <source>
        <strain evidence="9 10">KACC 16243</strain>
    </source>
</reference>
<proteinExistence type="inferred from homology"/>
<dbReference type="Pfam" id="PF02687">
    <property type="entry name" value="FtsX"/>
    <property type="match status" value="2"/>
</dbReference>
<comment type="subcellular location">
    <subcellularLocation>
        <location evidence="1">Cell membrane</location>
        <topology evidence="1">Multi-pass membrane protein</topology>
    </subcellularLocation>
</comment>
<evidence type="ECO:0000313" key="9">
    <source>
        <dbReference type="EMBL" id="QNN52000.1"/>
    </source>
</evidence>
<feature type="domain" description="ABC3 transporter permease C-terminal" evidence="8">
    <location>
        <begin position="951"/>
        <end position="1071"/>
    </location>
</feature>
<feature type="transmembrane region" description="Helical" evidence="7">
    <location>
        <begin position="455"/>
        <end position="478"/>
    </location>
</feature>
<feature type="domain" description="ABC3 transporter permease C-terminal" evidence="8">
    <location>
        <begin position="329"/>
        <end position="436"/>
    </location>
</feature>
<evidence type="ECO:0000256" key="6">
    <source>
        <dbReference type="ARBA" id="ARBA00038076"/>
    </source>
</evidence>
<dbReference type="PANTHER" id="PTHR30572:SF4">
    <property type="entry name" value="ABC TRANSPORTER PERMEASE YTRF"/>
    <property type="match status" value="1"/>
</dbReference>
<evidence type="ECO:0000256" key="3">
    <source>
        <dbReference type="ARBA" id="ARBA00022692"/>
    </source>
</evidence>
<dbReference type="KEGG" id="nmes:H9L09_15985"/>
<feature type="transmembrane region" description="Helical" evidence="7">
    <location>
        <begin position="365"/>
        <end position="391"/>
    </location>
</feature>
<organism evidence="9 10">
    <name type="scientific">Nocardioides mesophilus</name>
    <dbReference type="NCBI Taxonomy" id="433659"/>
    <lineage>
        <taxon>Bacteria</taxon>
        <taxon>Bacillati</taxon>
        <taxon>Actinomycetota</taxon>
        <taxon>Actinomycetes</taxon>
        <taxon>Propionibacteriales</taxon>
        <taxon>Nocardioidaceae</taxon>
        <taxon>Nocardioides</taxon>
    </lineage>
</organism>
<evidence type="ECO:0000256" key="4">
    <source>
        <dbReference type="ARBA" id="ARBA00022989"/>
    </source>
</evidence>
<dbReference type="InterPro" id="IPR003838">
    <property type="entry name" value="ABC3_permease_C"/>
</dbReference>
<evidence type="ECO:0000256" key="7">
    <source>
        <dbReference type="SAM" id="Phobius"/>
    </source>
</evidence>
<dbReference type="EMBL" id="CP060713">
    <property type="protein sequence ID" value="QNN52000.1"/>
    <property type="molecule type" value="Genomic_DNA"/>
</dbReference>
<protein>
    <submittedName>
        <fullName evidence="9">ABC transporter permease</fullName>
    </submittedName>
</protein>
<dbReference type="GO" id="GO:0022857">
    <property type="term" value="F:transmembrane transporter activity"/>
    <property type="evidence" value="ECO:0007669"/>
    <property type="project" value="TreeGrafter"/>
</dbReference>
<feature type="transmembrane region" description="Helical" evidence="7">
    <location>
        <begin position="537"/>
        <end position="560"/>
    </location>
</feature>
<dbReference type="InterPro" id="IPR050250">
    <property type="entry name" value="Macrolide_Exporter_MacB"/>
</dbReference>